<name>A0A022PVI1_ERYGU</name>
<dbReference type="eggNOG" id="ENOG502QR6W">
    <property type="taxonomic scope" value="Eukaryota"/>
</dbReference>
<dbReference type="PANTHER" id="PTHR34462:SF1">
    <property type="entry name" value="OS05G0587400 PROTEIN"/>
    <property type="match status" value="1"/>
</dbReference>
<dbReference type="EMBL" id="KI632284">
    <property type="protein sequence ID" value="EYU20402.1"/>
    <property type="molecule type" value="Genomic_DNA"/>
</dbReference>
<dbReference type="AlphaFoldDB" id="A0A022PVI1"/>
<reference evidence="3 4" key="1">
    <citation type="journal article" date="2013" name="Proc. Natl. Acad. Sci. U.S.A.">
        <title>Fine-scale variation in meiotic recombination in Mimulus inferred from population shotgun sequencing.</title>
        <authorList>
            <person name="Hellsten U."/>
            <person name="Wright K.M."/>
            <person name="Jenkins J."/>
            <person name="Shu S."/>
            <person name="Yuan Y."/>
            <person name="Wessler S.R."/>
            <person name="Schmutz J."/>
            <person name="Willis J.H."/>
            <person name="Rokhsar D.S."/>
        </authorList>
    </citation>
    <scope>NUCLEOTIDE SEQUENCE [LARGE SCALE GENOMIC DNA]</scope>
    <source>
        <strain evidence="4">cv. DUN x IM62</strain>
    </source>
</reference>
<sequence>MAEIKEQHHTKTTTEPSIARPLVTEFNKEHTSSSDSPCVSESGSDIFGKPEVIQKLRQQLKRRDDMILEMQYQIAELRNSISFQLSHSSHLQSLLDSANRDLFDSETEIQRLRKAIADHCVGYETSSSAPVWLGEVEGNLESSDKKRDEEKIEMLKREVNELKELIEGKDYLLKIYKEQKFELSMKINELQQRLDSQLLNIL</sequence>
<dbReference type="STRING" id="4155.A0A022PVI1"/>
<feature type="region of interest" description="Disordered" evidence="2">
    <location>
        <begin position="1"/>
        <end position="21"/>
    </location>
</feature>
<proteinExistence type="predicted"/>
<evidence type="ECO:0000256" key="2">
    <source>
        <dbReference type="SAM" id="MobiDB-lite"/>
    </source>
</evidence>
<evidence type="ECO:0000256" key="1">
    <source>
        <dbReference type="SAM" id="Coils"/>
    </source>
</evidence>
<protein>
    <submittedName>
        <fullName evidence="3">Uncharacterized protein</fullName>
    </submittedName>
</protein>
<gene>
    <name evidence="3" type="ORF">MIMGU_mgv1a014068mg</name>
</gene>
<dbReference type="PANTHER" id="PTHR34462">
    <property type="entry name" value="OS05G0587400 PROTEIN"/>
    <property type="match status" value="1"/>
</dbReference>
<organism evidence="3 4">
    <name type="scientific">Erythranthe guttata</name>
    <name type="common">Yellow monkey flower</name>
    <name type="synonym">Mimulus guttatus</name>
    <dbReference type="NCBI Taxonomy" id="4155"/>
    <lineage>
        <taxon>Eukaryota</taxon>
        <taxon>Viridiplantae</taxon>
        <taxon>Streptophyta</taxon>
        <taxon>Embryophyta</taxon>
        <taxon>Tracheophyta</taxon>
        <taxon>Spermatophyta</taxon>
        <taxon>Magnoliopsida</taxon>
        <taxon>eudicotyledons</taxon>
        <taxon>Gunneridae</taxon>
        <taxon>Pentapetalae</taxon>
        <taxon>asterids</taxon>
        <taxon>lamiids</taxon>
        <taxon>Lamiales</taxon>
        <taxon>Phrymaceae</taxon>
        <taxon>Erythranthe</taxon>
    </lineage>
</organism>
<accession>A0A022PVI1</accession>
<keyword evidence="1" id="KW-0175">Coiled coil</keyword>
<evidence type="ECO:0000313" key="3">
    <source>
        <dbReference type="EMBL" id="EYU20402.1"/>
    </source>
</evidence>
<evidence type="ECO:0000313" key="4">
    <source>
        <dbReference type="Proteomes" id="UP000030748"/>
    </source>
</evidence>
<feature type="coiled-coil region" evidence="1">
    <location>
        <begin position="145"/>
        <end position="193"/>
    </location>
</feature>
<dbReference type="Proteomes" id="UP000030748">
    <property type="component" value="Unassembled WGS sequence"/>
</dbReference>
<keyword evidence="4" id="KW-1185">Reference proteome</keyword>